<dbReference type="GO" id="GO:0005634">
    <property type="term" value="C:nucleus"/>
    <property type="evidence" value="ECO:0007669"/>
    <property type="project" value="TreeGrafter"/>
</dbReference>
<reference evidence="3" key="2">
    <citation type="submission" date="2022-03" db="EMBL/GenBank/DDBJ databases">
        <title>Draft title - Genomic analysis of global carrot germplasm unveils the trajectory of domestication and the origin of high carotenoid orange carrot.</title>
        <authorList>
            <person name="Iorizzo M."/>
            <person name="Ellison S."/>
            <person name="Senalik D."/>
            <person name="Macko-Podgorni A."/>
            <person name="Grzebelus D."/>
            <person name="Bostan H."/>
            <person name="Rolling W."/>
            <person name="Curaba J."/>
            <person name="Simon P."/>
        </authorList>
    </citation>
    <scope>NUCLEOTIDE SEQUENCE</scope>
    <source>
        <tissue evidence="3">Leaf</tissue>
    </source>
</reference>
<feature type="domain" description="ULTRAPETALA1/2 zinc finger" evidence="2">
    <location>
        <begin position="135"/>
        <end position="235"/>
    </location>
</feature>
<dbReference type="InterPro" id="IPR010919">
    <property type="entry name" value="SAND-like_dom_sf"/>
</dbReference>
<name>A0A165Z5Z3_DAUCS</name>
<evidence type="ECO:0000259" key="1">
    <source>
        <dbReference type="Pfam" id="PF23292"/>
    </source>
</evidence>
<accession>A0A165Z5Z3</accession>
<feature type="domain" description="ULTRAPETALA1/2 SAND" evidence="1">
    <location>
        <begin position="30"/>
        <end position="116"/>
    </location>
</feature>
<keyword evidence="4" id="KW-1185">Reference proteome</keyword>
<dbReference type="OMA" id="RELMFND"/>
<dbReference type="InterPro" id="IPR057012">
    <property type="entry name" value="ULT1/2_Znf"/>
</dbReference>
<evidence type="ECO:0000259" key="2">
    <source>
        <dbReference type="Pfam" id="PF23293"/>
    </source>
</evidence>
<organism evidence="3 4">
    <name type="scientific">Daucus carota subsp. sativus</name>
    <name type="common">Carrot</name>
    <dbReference type="NCBI Taxonomy" id="79200"/>
    <lineage>
        <taxon>Eukaryota</taxon>
        <taxon>Viridiplantae</taxon>
        <taxon>Streptophyta</taxon>
        <taxon>Embryophyta</taxon>
        <taxon>Tracheophyta</taxon>
        <taxon>Spermatophyta</taxon>
        <taxon>Magnoliopsida</taxon>
        <taxon>eudicotyledons</taxon>
        <taxon>Gunneridae</taxon>
        <taxon>Pentapetalae</taxon>
        <taxon>asterids</taxon>
        <taxon>campanulids</taxon>
        <taxon>Apiales</taxon>
        <taxon>Apiaceae</taxon>
        <taxon>Apioideae</taxon>
        <taxon>Scandiceae</taxon>
        <taxon>Daucinae</taxon>
        <taxon>Daucus</taxon>
        <taxon>Daucus sect. Daucus</taxon>
    </lineage>
</organism>
<dbReference type="InterPro" id="IPR057011">
    <property type="entry name" value="ULT1/2_SAND"/>
</dbReference>
<dbReference type="PANTHER" id="PTHR34053:SF10">
    <property type="entry name" value="DEVELOPMENTAL REGULATOR, ULTRAPETALA"/>
    <property type="match status" value="1"/>
</dbReference>
<dbReference type="EMBL" id="CP093346">
    <property type="protein sequence ID" value="WOG98773.1"/>
    <property type="molecule type" value="Genomic_DNA"/>
</dbReference>
<dbReference type="Pfam" id="PF23292">
    <property type="entry name" value="SAND_ULT1"/>
    <property type="match status" value="1"/>
</dbReference>
<dbReference type="GO" id="GO:0005829">
    <property type="term" value="C:cytosol"/>
    <property type="evidence" value="ECO:0007669"/>
    <property type="project" value="TreeGrafter"/>
</dbReference>
<dbReference type="Pfam" id="PF23293">
    <property type="entry name" value="zf_ULT1"/>
    <property type="match status" value="1"/>
</dbReference>
<evidence type="ECO:0000313" key="3">
    <source>
        <dbReference type="EMBL" id="WOG98773.1"/>
    </source>
</evidence>
<dbReference type="InterPro" id="IPR020533">
    <property type="entry name" value="Developmental_reg_ULTRAPETALA"/>
</dbReference>
<dbReference type="AlphaFoldDB" id="A0A165Z5Z3"/>
<dbReference type="KEGG" id="dcr:108218205"/>
<reference evidence="3" key="1">
    <citation type="journal article" date="2016" name="Nat. Genet.">
        <title>A high-quality carrot genome assembly provides new insights into carotenoid accumulation and asterid genome evolution.</title>
        <authorList>
            <person name="Iorizzo M."/>
            <person name="Ellison S."/>
            <person name="Senalik D."/>
            <person name="Zeng P."/>
            <person name="Satapoomin P."/>
            <person name="Huang J."/>
            <person name="Bowman M."/>
            <person name="Iovene M."/>
            <person name="Sanseverino W."/>
            <person name="Cavagnaro P."/>
            <person name="Yildiz M."/>
            <person name="Macko-Podgorni A."/>
            <person name="Moranska E."/>
            <person name="Grzebelus E."/>
            <person name="Grzebelus D."/>
            <person name="Ashrafi H."/>
            <person name="Zheng Z."/>
            <person name="Cheng S."/>
            <person name="Spooner D."/>
            <person name="Van Deynze A."/>
            <person name="Simon P."/>
        </authorList>
    </citation>
    <scope>NUCLEOTIDE SEQUENCE</scope>
    <source>
        <tissue evidence="3">Leaf</tissue>
    </source>
</reference>
<proteinExistence type="predicted"/>
<gene>
    <name evidence="3" type="ORF">DCAR_0418118</name>
</gene>
<protein>
    <submittedName>
        <fullName evidence="3">Uncharacterized protein</fullName>
    </submittedName>
</protein>
<dbReference type="SUPFAM" id="SSF63763">
    <property type="entry name" value="SAND domain-like"/>
    <property type="match status" value="1"/>
</dbReference>
<sequence length="263" mass="30036">MSRGMELAVRELMFNDEEVKGIDEFMMGDGDHATVTCGCTSHRLGDTVGTLRVYLDGSLKIECYCPGCADEGALISPFAFVKHAQRETTKKWRHNIWVITDGIKVPLKKTALLKYYNRALQTVRANRPQTGRANHHDEFVCCSVCGKERRFHQRNKEECRAYHDASRNVNWQCSDMPNGRNGRLQCGDKEERATRRMYKRCTRSKTCTGCTKCVCFGCVTCRFEDCSCQSCVDFTRTMENRRNAENYQVSGSFPTSQCISLNH</sequence>
<dbReference type="Proteomes" id="UP000077755">
    <property type="component" value="Chromosome 4"/>
</dbReference>
<dbReference type="OrthoDB" id="660341at2759"/>
<dbReference type="Gramene" id="KZM99651">
    <property type="protein sequence ID" value="KZM99651"/>
    <property type="gene ID" value="DCAR_012987"/>
</dbReference>
<evidence type="ECO:0000313" key="4">
    <source>
        <dbReference type="Proteomes" id="UP000077755"/>
    </source>
</evidence>
<dbReference type="PANTHER" id="PTHR34053">
    <property type="entry name" value="PROTEIN ULTRAPETALA 1"/>
    <property type="match status" value="1"/>
</dbReference>